<feature type="non-terminal residue" evidence="6">
    <location>
        <position position="292"/>
    </location>
</feature>
<evidence type="ECO:0000256" key="4">
    <source>
        <dbReference type="PROSITE-ProRule" id="PRU00339"/>
    </source>
</evidence>
<dbReference type="Proteomes" id="UP000015453">
    <property type="component" value="Unassembled WGS sequence"/>
</dbReference>
<reference evidence="6 7" key="1">
    <citation type="journal article" date="2013" name="BMC Genomics">
        <title>The miniature genome of a carnivorous plant Genlisea aurea contains a low number of genes and short non-coding sequences.</title>
        <authorList>
            <person name="Leushkin E.V."/>
            <person name="Sutormin R.A."/>
            <person name="Nabieva E.R."/>
            <person name="Penin A.A."/>
            <person name="Kondrashov A.S."/>
            <person name="Logacheva M.D."/>
        </authorList>
    </citation>
    <scope>NUCLEOTIDE SEQUENCE [LARGE SCALE GENOMIC DNA]</scope>
</reference>
<accession>S8EK04</accession>
<evidence type="ECO:0000256" key="3">
    <source>
        <dbReference type="ARBA" id="ARBA00023602"/>
    </source>
</evidence>
<dbReference type="InterPro" id="IPR019734">
    <property type="entry name" value="TPR_rpt"/>
</dbReference>
<evidence type="ECO:0000313" key="6">
    <source>
        <dbReference type="EMBL" id="EPS72897.1"/>
    </source>
</evidence>
<dbReference type="CDD" id="cd21377">
    <property type="entry name" value="CTWD_Cns1-like"/>
    <property type="match status" value="1"/>
</dbReference>
<comment type="caution">
    <text evidence="6">The sequence shown here is derived from an EMBL/GenBank/DDBJ whole genome shotgun (WGS) entry which is preliminary data.</text>
</comment>
<evidence type="ECO:0000259" key="5">
    <source>
        <dbReference type="Pfam" id="PF18972"/>
    </source>
</evidence>
<keyword evidence="7" id="KW-1185">Reference proteome</keyword>
<sequence>MALWMDPSAQPATDQEIVDVQAITAIKESSAIELKDKGNEYVKRGKKHYPDAVDCYTRAINQKVLSDSENSVLYSNRAHVNLLLGNFRRAFQDSQEAIRLCPTNIKAIYRAAKAALSLNLIDDAKSYCDRGLQQSPENEELKKIARLINSKILESQQREVKVSNSLRAAEELVSALGDRKIKMGKPMYQELTGTKKPVLDNNSIIHWPVLLLYPEVMSSDFIEDFCEADMFSLHLDMMFSDTSPPLPWDSENVYTRNELELYYEVYPAMELSKREIFSYLLQGTTASHLQNF</sequence>
<name>S8EK04_9LAMI</name>
<dbReference type="OrthoDB" id="420195at2759"/>
<dbReference type="SUPFAM" id="SSF48452">
    <property type="entry name" value="TPR-like"/>
    <property type="match status" value="1"/>
</dbReference>
<dbReference type="EMBL" id="AUSU01000646">
    <property type="protein sequence ID" value="EPS72897.1"/>
    <property type="molecule type" value="Genomic_DNA"/>
</dbReference>
<dbReference type="PROSITE" id="PS50005">
    <property type="entry name" value="TPR"/>
    <property type="match status" value="1"/>
</dbReference>
<dbReference type="InterPro" id="IPR011990">
    <property type="entry name" value="TPR-like_helical_dom_sf"/>
</dbReference>
<gene>
    <name evidence="6" type="ORF">M569_01860</name>
</gene>
<dbReference type="AlphaFoldDB" id="S8EK04"/>
<dbReference type="InterPro" id="IPR044059">
    <property type="entry name" value="Csn1/TTC4_wheel"/>
</dbReference>
<feature type="domain" description="Cns1/TTC4 wheel" evidence="5">
    <location>
        <begin position="200"/>
        <end position="264"/>
    </location>
</feature>
<dbReference type="GO" id="GO:0005634">
    <property type="term" value="C:nucleus"/>
    <property type="evidence" value="ECO:0007669"/>
    <property type="project" value="TreeGrafter"/>
</dbReference>
<organism evidence="6 7">
    <name type="scientific">Genlisea aurea</name>
    <dbReference type="NCBI Taxonomy" id="192259"/>
    <lineage>
        <taxon>Eukaryota</taxon>
        <taxon>Viridiplantae</taxon>
        <taxon>Streptophyta</taxon>
        <taxon>Embryophyta</taxon>
        <taxon>Tracheophyta</taxon>
        <taxon>Spermatophyta</taxon>
        <taxon>Magnoliopsida</taxon>
        <taxon>eudicotyledons</taxon>
        <taxon>Gunneridae</taxon>
        <taxon>Pentapetalae</taxon>
        <taxon>asterids</taxon>
        <taxon>lamiids</taxon>
        <taxon>Lamiales</taxon>
        <taxon>Lentibulariaceae</taxon>
        <taxon>Genlisea</taxon>
    </lineage>
</organism>
<protein>
    <recommendedName>
        <fullName evidence="5">Cns1/TTC4 wheel domain-containing protein</fullName>
    </recommendedName>
</protein>
<dbReference type="SMART" id="SM00028">
    <property type="entry name" value="TPR"/>
    <property type="match status" value="3"/>
</dbReference>
<dbReference type="PANTHER" id="PTHR46035">
    <property type="entry name" value="TETRATRICOPEPTIDE REPEAT PROTEIN 4"/>
    <property type="match status" value="1"/>
</dbReference>
<feature type="repeat" description="TPR" evidence="4">
    <location>
        <begin position="71"/>
        <end position="104"/>
    </location>
</feature>
<dbReference type="Gene3D" id="1.25.40.10">
    <property type="entry name" value="Tetratricopeptide repeat domain"/>
    <property type="match status" value="1"/>
</dbReference>
<dbReference type="GO" id="GO:0051879">
    <property type="term" value="F:Hsp90 protein binding"/>
    <property type="evidence" value="ECO:0007669"/>
    <property type="project" value="InterPro"/>
</dbReference>
<keyword evidence="2 4" id="KW-0802">TPR repeat</keyword>
<evidence type="ECO:0000313" key="7">
    <source>
        <dbReference type="Proteomes" id="UP000015453"/>
    </source>
</evidence>
<evidence type="ECO:0000256" key="2">
    <source>
        <dbReference type="ARBA" id="ARBA00022803"/>
    </source>
</evidence>
<dbReference type="PANTHER" id="PTHR46035:SF1">
    <property type="entry name" value="TETRATRICOPEPTIDE REPEAT PROTEIN 4"/>
    <property type="match status" value="1"/>
</dbReference>
<evidence type="ECO:0000256" key="1">
    <source>
        <dbReference type="ARBA" id="ARBA00022737"/>
    </source>
</evidence>
<dbReference type="Pfam" id="PF18972">
    <property type="entry name" value="Wheel"/>
    <property type="match status" value="1"/>
</dbReference>
<proteinExistence type="inferred from homology"/>
<dbReference type="GO" id="GO:0006457">
    <property type="term" value="P:protein folding"/>
    <property type="evidence" value="ECO:0007669"/>
    <property type="project" value="TreeGrafter"/>
</dbReference>
<dbReference type="GO" id="GO:0030544">
    <property type="term" value="F:Hsp70 protein binding"/>
    <property type="evidence" value="ECO:0007669"/>
    <property type="project" value="TreeGrafter"/>
</dbReference>
<comment type="similarity">
    <text evidence="3">Belongs to the TTC4 family.</text>
</comment>
<dbReference type="GO" id="GO:0005829">
    <property type="term" value="C:cytosol"/>
    <property type="evidence" value="ECO:0007669"/>
    <property type="project" value="TreeGrafter"/>
</dbReference>
<keyword evidence="1" id="KW-0677">Repeat</keyword>